<gene>
    <name evidence="2" type="ORF">GOBAR_AA21869</name>
</gene>
<sequence>MLISKFNAIQSNTLFQLHKAVRGILFHWDLLGLISALGPLFLLGAMQRLLNGCCAAVPVCGFGELGVPMMDYPSLLEGPSLLALGMALPEKKTRIYYHSVSDLGTFFFHHLFSHKHVEISDVDDEAQLKKSGLALPKKLKKGDKLTKAILAFALPCLLLLIQPVQGASKTPNLQYGTIGRRNNAPWTHPPPVNDPTRGCNAENGCRQFTLSLENRRGTLVEAVGNVTMAEGTLNHREPGTEAIAAGIATWFLNKTESNSNTYGRLRISQDPISSAAVSSQMLQLQAVSRGIARMGLQVYSSMSTEDNSKIPPADGNIEIKVNSTSNMVDLSPLDTEAEFSMADLRFFTSLEISLGEADIIRVLESAKNILQSTRH</sequence>
<feature type="transmembrane region" description="Helical" evidence="1">
    <location>
        <begin position="24"/>
        <end position="43"/>
    </location>
</feature>
<evidence type="ECO:0000313" key="3">
    <source>
        <dbReference type="Proteomes" id="UP000239757"/>
    </source>
</evidence>
<proteinExistence type="predicted"/>
<evidence type="ECO:0000313" key="2">
    <source>
        <dbReference type="EMBL" id="PPR98791.1"/>
    </source>
</evidence>
<dbReference type="OrthoDB" id="974755at2759"/>
<keyword evidence="1" id="KW-1133">Transmembrane helix</keyword>
<reference evidence="2 3" key="1">
    <citation type="submission" date="2015-01" db="EMBL/GenBank/DDBJ databases">
        <title>Genome of allotetraploid Gossypium barbadense reveals genomic plasticity and fiber elongation in cotton evolution.</title>
        <authorList>
            <person name="Chen X."/>
            <person name="Liu X."/>
            <person name="Zhao B."/>
            <person name="Zheng H."/>
            <person name="Hu Y."/>
            <person name="Lu G."/>
            <person name="Yang C."/>
            <person name="Chen J."/>
            <person name="Shan C."/>
            <person name="Zhang L."/>
            <person name="Zhou Y."/>
            <person name="Wang L."/>
            <person name="Guo W."/>
            <person name="Bai Y."/>
            <person name="Ruan J."/>
            <person name="Shangguan X."/>
            <person name="Mao Y."/>
            <person name="Jiang J."/>
            <person name="Zhu Y."/>
            <person name="Lei J."/>
            <person name="Kang H."/>
            <person name="Chen S."/>
            <person name="He X."/>
            <person name="Wang R."/>
            <person name="Wang Y."/>
            <person name="Chen J."/>
            <person name="Wang L."/>
            <person name="Yu S."/>
            <person name="Wang B."/>
            <person name="Wei J."/>
            <person name="Song S."/>
            <person name="Lu X."/>
            <person name="Gao Z."/>
            <person name="Gu W."/>
            <person name="Deng X."/>
            <person name="Ma D."/>
            <person name="Wang S."/>
            <person name="Liang W."/>
            <person name="Fang L."/>
            <person name="Cai C."/>
            <person name="Zhu X."/>
            <person name="Zhou B."/>
            <person name="Zhang Y."/>
            <person name="Chen Z."/>
            <person name="Xu S."/>
            <person name="Zhu R."/>
            <person name="Wang S."/>
            <person name="Zhang T."/>
            <person name="Zhao G."/>
        </authorList>
    </citation>
    <scope>NUCLEOTIDE SEQUENCE [LARGE SCALE GENOMIC DNA]</scope>
    <source>
        <strain evidence="3">cv. Xinhai21</strain>
        <tissue evidence="2">Leaf</tissue>
    </source>
</reference>
<evidence type="ECO:0000256" key="1">
    <source>
        <dbReference type="SAM" id="Phobius"/>
    </source>
</evidence>
<keyword evidence="1" id="KW-0812">Transmembrane</keyword>
<dbReference type="AlphaFoldDB" id="A0A2P5X640"/>
<accession>A0A2P5X640</accession>
<organism evidence="2 3">
    <name type="scientific">Gossypium barbadense</name>
    <name type="common">Sea Island cotton</name>
    <name type="synonym">Hibiscus barbadensis</name>
    <dbReference type="NCBI Taxonomy" id="3634"/>
    <lineage>
        <taxon>Eukaryota</taxon>
        <taxon>Viridiplantae</taxon>
        <taxon>Streptophyta</taxon>
        <taxon>Embryophyta</taxon>
        <taxon>Tracheophyta</taxon>
        <taxon>Spermatophyta</taxon>
        <taxon>Magnoliopsida</taxon>
        <taxon>eudicotyledons</taxon>
        <taxon>Gunneridae</taxon>
        <taxon>Pentapetalae</taxon>
        <taxon>rosids</taxon>
        <taxon>malvids</taxon>
        <taxon>Malvales</taxon>
        <taxon>Malvaceae</taxon>
        <taxon>Malvoideae</taxon>
        <taxon>Gossypium</taxon>
    </lineage>
</organism>
<dbReference type="Proteomes" id="UP000239757">
    <property type="component" value="Unassembled WGS sequence"/>
</dbReference>
<name>A0A2P5X640_GOSBA</name>
<dbReference type="EMBL" id="KZ665592">
    <property type="protein sequence ID" value="PPR98791.1"/>
    <property type="molecule type" value="Genomic_DNA"/>
</dbReference>
<keyword evidence="1" id="KW-0472">Membrane</keyword>
<protein>
    <submittedName>
        <fullName evidence="2">Uncharacterized protein</fullName>
    </submittedName>
</protein>